<accession>A0ACC1PTM1</accession>
<evidence type="ECO:0000313" key="1">
    <source>
        <dbReference type="EMBL" id="KAJ3002187.1"/>
    </source>
</evidence>
<sequence length="434" mass="47804">MFRRLRRTLGHSEVWPLNKATFGARHRIYQVSAIRPQRQTTCLPLPPIHSLVLSLCSRSLIALSRRARMAFMDDLASVMANASATDLNPPPATPVPSASRKRVASDDDPGSDSDDDVNPSSPVPLSTPRGVNQNLIVVAKRVGGQKKLKAEQLRELEDFASDTLAVHNIKLFAKMLALETRFDKLASSAPPFEVSPALKRNILSYCTAVFFSSKLAAYKGHIPRNHVLDIIKRLRFDIPTGLEGHPAEWGKVQTCVQDTLTQIRGAVKKLLSKSVVSTTDTKLNMSIYDLAVKVVRNTTLKVSIPLMARLALMRGVFMESSDENFWDHVDDHLNRLRSLAKTPEALIYAFKHALKKDRETHGLGPGTDYDVDSGEALADNPLDEVQQNADDAIEEANRRAAIAAQATAAASRTVQATPQRPEREEDHDASPVSS</sequence>
<dbReference type="EMBL" id="JANSHE010001540">
    <property type="protein sequence ID" value="KAJ3002187.1"/>
    <property type="molecule type" value="Genomic_DNA"/>
</dbReference>
<name>A0ACC1PTM1_9APHY</name>
<evidence type="ECO:0000313" key="2">
    <source>
        <dbReference type="Proteomes" id="UP001144978"/>
    </source>
</evidence>
<dbReference type="Proteomes" id="UP001144978">
    <property type="component" value="Unassembled WGS sequence"/>
</dbReference>
<protein>
    <submittedName>
        <fullName evidence="1">Uncharacterized protein</fullName>
    </submittedName>
</protein>
<comment type="caution">
    <text evidence="1">The sequence shown here is derived from an EMBL/GenBank/DDBJ whole genome shotgun (WGS) entry which is preliminary data.</text>
</comment>
<keyword evidence="2" id="KW-1185">Reference proteome</keyword>
<gene>
    <name evidence="1" type="ORF">NUW54_g5982</name>
</gene>
<organism evidence="1 2">
    <name type="scientific">Trametes sanguinea</name>
    <dbReference type="NCBI Taxonomy" id="158606"/>
    <lineage>
        <taxon>Eukaryota</taxon>
        <taxon>Fungi</taxon>
        <taxon>Dikarya</taxon>
        <taxon>Basidiomycota</taxon>
        <taxon>Agaricomycotina</taxon>
        <taxon>Agaricomycetes</taxon>
        <taxon>Polyporales</taxon>
        <taxon>Polyporaceae</taxon>
        <taxon>Trametes</taxon>
    </lineage>
</organism>
<proteinExistence type="predicted"/>
<reference evidence="1" key="1">
    <citation type="submission" date="2022-08" db="EMBL/GenBank/DDBJ databases">
        <title>Genome Sequence of Pycnoporus sanguineus.</title>
        <authorList>
            <person name="Buettner E."/>
        </authorList>
    </citation>
    <scope>NUCLEOTIDE SEQUENCE</scope>
    <source>
        <strain evidence="1">CG-C14</strain>
    </source>
</reference>